<feature type="domain" description="Fucosyltransferase N-terminal" evidence="21">
    <location>
        <begin position="51"/>
        <end position="157"/>
    </location>
</feature>
<evidence type="ECO:0000313" key="23">
    <source>
        <dbReference type="Proteomes" id="UP000824782"/>
    </source>
</evidence>
<dbReference type="GO" id="GO:0017083">
    <property type="term" value="F:4-galactosyl-N-acetylglucosaminide 3-alpha-L-fucosyltransferase activity"/>
    <property type="evidence" value="ECO:0007669"/>
    <property type="project" value="UniProtKB-EC"/>
</dbReference>
<reference evidence="22" key="1">
    <citation type="thesis" date="2020" institute="ProQuest LLC" country="789 East Eisenhower Parkway, Ann Arbor, MI, USA">
        <title>Comparative Genomics and Chromosome Evolution.</title>
        <authorList>
            <person name="Mudd A.B."/>
        </authorList>
    </citation>
    <scope>NUCLEOTIDE SEQUENCE</scope>
    <source>
        <strain evidence="22">237g6f4</strain>
        <tissue evidence="22">Blood</tissue>
    </source>
</reference>
<comment type="subcellular location">
    <subcellularLocation>
        <location evidence="1 19">Golgi apparatus</location>
        <location evidence="1 19">Golgi stack membrane</location>
        <topology evidence="1 19">Single-pass type II membrane protein</topology>
    </subcellularLocation>
</comment>
<evidence type="ECO:0000256" key="17">
    <source>
        <dbReference type="ARBA" id="ARBA00036481"/>
    </source>
</evidence>
<evidence type="ECO:0000256" key="15">
    <source>
        <dbReference type="ARBA" id="ARBA00036273"/>
    </source>
</evidence>
<evidence type="ECO:0000256" key="16">
    <source>
        <dbReference type="ARBA" id="ARBA00036468"/>
    </source>
</evidence>
<evidence type="ECO:0000256" key="13">
    <source>
        <dbReference type="ARBA" id="ARBA00029329"/>
    </source>
</evidence>
<evidence type="ECO:0000256" key="1">
    <source>
        <dbReference type="ARBA" id="ARBA00004447"/>
    </source>
</evidence>
<dbReference type="InterPro" id="IPR038577">
    <property type="entry name" value="GT10-like_C_sf"/>
</dbReference>
<feature type="domain" description="Fucosyltransferase C-terminal" evidence="20">
    <location>
        <begin position="171"/>
        <end position="344"/>
    </location>
</feature>
<dbReference type="GO" id="GO:0032580">
    <property type="term" value="C:Golgi cisterna membrane"/>
    <property type="evidence" value="ECO:0007669"/>
    <property type="project" value="UniProtKB-SubCell"/>
</dbReference>
<evidence type="ECO:0000259" key="21">
    <source>
        <dbReference type="Pfam" id="PF17039"/>
    </source>
</evidence>
<keyword evidence="8 19" id="KW-1133">Transmembrane helix</keyword>
<accession>A0AAV7AT82</accession>
<evidence type="ECO:0000256" key="5">
    <source>
        <dbReference type="ARBA" id="ARBA00022679"/>
    </source>
</evidence>
<dbReference type="Gene3D" id="3.40.50.11660">
    <property type="entry name" value="Glycosyl transferase family 10, C-terminal domain"/>
    <property type="match status" value="1"/>
</dbReference>
<dbReference type="InterPro" id="IPR001503">
    <property type="entry name" value="Glyco_trans_10"/>
</dbReference>
<evidence type="ECO:0000256" key="2">
    <source>
        <dbReference type="ARBA" id="ARBA00004922"/>
    </source>
</evidence>
<keyword evidence="7" id="KW-0735">Signal-anchor</keyword>
<evidence type="ECO:0000313" key="22">
    <source>
        <dbReference type="EMBL" id="KAG8564352.1"/>
    </source>
</evidence>
<protein>
    <recommendedName>
        <fullName evidence="19">Fucosyltransferase</fullName>
        <ecNumber evidence="19">2.4.1.-</ecNumber>
    </recommendedName>
</protein>
<comment type="catalytic activity">
    <reaction evidence="18">
        <text>beta-D-galactosyl-(1-&gt;4)-N-acetyl-D-glucosamine + GDP-beta-L-fucose = beta-D-galactosyl-(1-&gt;4)-[alpha-L-fucosyl-(1-&gt;3)]-N-acetyl-D-glucosamine + GDP + H(+)</text>
        <dbReference type="Rhea" id="RHEA:62824"/>
        <dbReference type="ChEBI" id="CHEBI:15378"/>
        <dbReference type="ChEBI" id="CHEBI:57273"/>
        <dbReference type="ChEBI" id="CHEBI:58189"/>
        <dbReference type="ChEBI" id="CHEBI:60152"/>
        <dbReference type="ChEBI" id="CHEBI:62287"/>
    </reaction>
    <physiologicalReaction direction="left-to-right" evidence="18">
        <dbReference type="Rhea" id="RHEA:62825"/>
    </physiologicalReaction>
</comment>
<sequence length="346" mass="40540">MSQHTSNKYVVTFLSIAILSLLLFTFNKFDKLGPVEIQCPSQLLPSQTEADMIVLLWTWPFGQHFTLNECPKPFNAPRCFFTADRTWYPRANAVIIHHRDVCSSKNQMPQIPRPEGQYWVWFNLESPSHAPNLGMMDNLINLTMSYRSDSDIFTPYGWLQKKEVLQNFTIPGKSNLVAWVVSNWNPSSKRVKLYNELKDHIKVDVYGQQHKSLEMKDLKDVLSKYKFYLSFENSIHTDYITEKLWRNALMSGTVPVVLGPPRETYERFIPSDSFIHVDDFPSAKDLANYLLELDKDPQKYERYFKWRSRLQAFGNFDWQTHYCKACVAMLRAPPYKSISSIAKWYT</sequence>
<comment type="catalytic activity">
    <reaction evidence="17">
        <text>an N-acetyl-alpha-neuraminyl-(2-&gt;3)-beta-D-galactosyl-(1-&gt;4)-N-acetyl-beta-D-glucosaminyl derivative + GDP-beta-L-fucose = an alpha-Neu5Ac-(2-&gt;3)-beta-D-Gal-(1-&gt;4)-[alpha-L-Fuc-(1-&gt;3)]-beta-D-GlcNAc derivative + GDP + H(+)</text>
        <dbReference type="Rhea" id="RHEA:56076"/>
        <dbReference type="ChEBI" id="CHEBI:15378"/>
        <dbReference type="ChEBI" id="CHEBI:57273"/>
        <dbReference type="ChEBI" id="CHEBI:58189"/>
        <dbReference type="ChEBI" id="CHEBI:136545"/>
        <dbReference type="ChEBI" id="CHEBI:139509"/>
    </reaction>
    <physiologicalReaction direction="left-to-right" evidence="17">
        <dbReference type="Rhea" id="RHEA:56077"/>
    </physiologicalReaction>
</comment>
<evidence type="ECO:0000256" key="7">
    <source>
        <dbReference type="ARBA" id="ARBA00022968"/>
    </source>
</evidence>
<keyword evidence="11 19" id="KW-0472">Membrane</keyword>
<dbReference type="InterPro" id="IPR055270">
    <property type="entry name" value="Glyco_tran_10_C"/>
</dbReference>
<dbReference type="EMBL" id="WNYA01000007">
    <property type="protein sequence ID" value="KAG8564352.1"/>
    <property type="molecule type" value="Genomic_DNA"/>
</dbReference>
<evidence type="ECO:0000256" key="4">
    <source>
        <dbReference type="ARBA" id="ARBA00022676"/>
    </source>
</evidence>
<comment type="pathway">
    <text evidence="2">Protein modification; protein glycosylation.</text>
</comment>
<dbReference type="Pfam" id="PF00852">
    <property type="entry name" value="Glyco_transf_10"/>
    <property type="match status" value="1"/>
</dbReference>
<proteinExistence type="inferred from homology"/>
<dbReference type="GO" id="GO:0006629">
    <property type="term" value="P:lipid metabolic process"/>
    <property type="evidence" value="ECO:0007669"/>
    <property type="project" value="UniProtKB-KW"/>
</dbReference>
<dbReference type="Proteomes" id="UP000824782">
    <property type="component" value="Unassembled WGS sequence"/>
</dbReference>
<evidence type="ECO:0000256" key="19">
    <source>
        <dbReference type="RuleBase" id="RU003832"/>
    </source>
</evidence>
<comment type="caution">
    <text evidence="22">The sequence shown here is derived from an EMBL/GenBank/DDBJ whole genome shotgun (WGS) entry which is preliminary data.</text>
</comment>
<dbReference type="GO" id="GO:0017060">
    <property type="term" value="F:3-galactosyl-N-acetylglucosaminide 4-alpha-L-fucosyltransferase activity"/>
    <property type="evidence" value="ECO:0007669"/>
    <property type="project" value="UniProtKB-EC"/>
</dbReference>
<dbReference type="PANTHER" id="PTHR11929">
    <property type="entry name" value="ALPHA- 1,3 -FUCOSYLTRANSFERASE"/>
    <property type="match status" value="1"/>
</dbReference>
<keyword evidence="9 19" id="KW-0333">Golgi apparatus</keyword>
<keyword evidence="4 19" id="KW-0328">Glycosyltransferase</keyword>
<dbReference type="PANTHER" id="PTHR11929:SF11">
    <property type="entry name" value="4-GALACTOSYL-N-ACETYLGLUCOSAMINIDE 3-ALPHA-L-FUCOSYLTRANSFERASE FUT5"/>
    <property type="match status" value="1"/>
</dbReference>
<keyword evidence="23" id="KW-1185">Reference proteome</keyword>
<evidence type="ECO:0000256" key="18">
    <source>
        <dbReference type="ARBA" id="ARBA00036928"/>
    </source>
</evidence>
<dbReference type="SUPFAM" id="SSF53756">
    <property type="entry name" value="UDP-Glycosyltransferase/glycogen phosphorylase"/>
    <property type="match status" value="1"/>
</dbReference>
<evidence type="ECO:0000256" key="12">
    <source>
        <dbReference type="ARBA" id="ARBA00023180"/>
    </source>
</evidence>
<name>A0AAV7AT82_ENGPU</name>
<comment type="catalytic activity">
    <reaction evidence="16">
        <text>an alpha-Neu5Ac-(2-&gt;3)-beta-D-Gal-(1-&gt;3)-D-GlcNAc derivative + GDP-beta-L-fucose = an alpha-Neu5Ac-(2-&gt;3)-beta-D-Gal-(1-&gt;3)-[alpha-L-Fuc-(1-&gt;4)]-beta-D-GlcNAc derivative + GDP + H(+)</text>
        <dbReference type="Rhea" id="RHEA:62904"/>
        <dbReference type="ChEBI" id="CHEBI:15378"/>
        <dbReference type="ChEBI" id="CHEBI:57273"/>
        <dbReference type="ChEBI" id="CHEBI:58189"/>
        <dbReference type="ChEBI" id="CHEBI:146021"/>
        <dbReference type="ChEBI" id="CHEBI:146022"/>
    </reaction>
    <physiologicalReaction direction="left-to-right" evidence="16">
        <dbReference type="Rhea" id="RHEA:62905"/>
    </physiologicalReaction>
</comment>
<evidence type="ECO:0000256" key="11">
    <source>
        <dbReference type="ARBA" id="ARBA00023136"/>
    </source>
</evidence>
<keyword evidence="10" id="KW-0443">Lipid metabolism</keyword>
<comment type="catalytic activity">
    <reaction evidence="14">
        <text>an alpha-Neu5Ac-(2-&gt;3)-beta-D-Gal-(1-&gt;4)-beta-D-GlcNAc-(1-&gt;3)-beta-D-Gal-(1-&gt;4)-[alpha-L-Fuc-(1-&gt;3)]-beta-D-GlcNAc derivative + GDP-beta-L-fucose = an alpha-Neu5Ac-(2-&gt;3)-beta-D-Gal-(1-&gt;4)-[alpha-L-Fuc-(1-&gt;3)]-beta-D-GlcNAc-(1-&gt;3)-beta-D-Gal-(1-&gt;4)-[alpha-L-Fuc-(1-&gt;3)]-beta-D-GlcNAc derivative + GDP + H(+)</text>
        <dbReference type="Rhea" id="RHEA:52864"/>
        <dbReference type="ChEBI" id="CHEBI:15378"/>
        <dbReference type="ChEBI" id="CHEBI:57273"/>
        <dbReference type="ChEBI" id="CHEBI:58189"/>
        <dbReference type="ChEBI" id="CHEBI:145342"/>
        <dbReference type="ChEBI" id="CHEBI:145343"/>
    </reaction>
    <physiologicalReaction direction="left-to-right" evidence="14">
        <dbReference type="Rhea" id="RHEA:52865"/>
    </physiologicalReaction>
</comment>
<keyword evidence="5 19" id="KW-0808">Transferase</keyword>
<dbReference type="AlphaFoldDB" id="A0AAV7AT82"/>
<dbReference type="FunFam" id="3.40.50.11660:FF:000001">
    <property type="entry name" value="alpha-(1,3)-fucosyltransferase 9"/>
    <property type="match status" value="1"/>
</dbReference>
<gene>
    <name evidence="22" type="ORF">GDO81_016426</name>
</gene>
<keyword evidence="6 19" id="KW-0812">Transmembrane</keyword>
<evidence type="ECO:0000256" key="9">
    <source>
        <dbReference type="ARBA" id="ARBA00023034"/>
    </source>
</evidence>
<dbReference type="Pfam" id="PF17039">
    <property type="entry name" value="Glyco_tran_10_N"/>
    <property type="match status" value="1"/>
</dbReference>
<dbReference type="InterPro" id="IPR031481">
    <property type="entry name" value="Glyco_tran_10_N"/>
</dbReference>
<comment type="catalytic activity">
    <reaction evidence="15">
        <text>a beta-D-galactosyl-(1-&gt;3)-N-acetyl-beta-D-glucosaminyl derivative + GDP-beta-L-fucose = a beta-D-galactosyl-(1-&gt;3)-[alpha-L-fucosyl-(1-&gt;4)]-N-acetyl-beta-D-glucosaminyl derivative + GDP + H(+)</text>
        <dbReference type="Rhea" id="RHEA:23628"/>
        <dbReference type="ChEBI" id="CHEBI:15378"/>
        <dbReference type="ChEBI" id="CHEBI:57273"/>
        <dbReference type="ChEBI" id="CHEBI:58189"/>
        <dbReference type="ChEBI" id="CHEBI:133506"/>
        <dbReference type="ChEBI" id="CHEBI:140304"/>
        <dbReference type="EC" id="2.4.1.65"/>
    </reaction>
    <physiologicalReaction direction="left-to-right" evidence="15">
        <dbReference type="Rhea" id="RHEA:23629"/>
    </physiologicalReaction>
</comment>
<dbReference type="EC" id="2.4.1.-" evidence="19"/>
<feature type="transmembrane region" description="Helical" evidence="19">
    <location>
        <begin position="9"/>
        <end position="26"/>
    </location>
</feature>
<keyword evidence="12" id="KW-0325">Glycoprotein</keyword>
<organism evidence="22 23">
    <name type="scientific">Engystomops pustulosus</name>
    <name type="common">Tungara frog</name>
    <name type="synonym">Physalaemus pustulosus</name>
    <dbReference type="NCBI Taxonomy" id="76066"/>
    <lineage>
        <taxon>Eukaryota</taxon>
        <taxon>Metazoa</taxon>
        <taxon>Chordata</taxon>
        <taxon>Craniata</taxon>
        <taxon>Vertebrata</taxon>
        <taxon>Euteleostomi</taxon>
        <taxon>Amphibia</taxon>
        <taxon>Batrachia</taxon>
        <taxon>Anura</taxon>
        <taxon>Neobatrachia</taxon>
        <taxon>Hyloidea</taxon>
        <taxon>Leptodactylidae</taxon>
        <taxon>Leiuperinae</taxon>
        <taxon>Engystomops</taxon>
    </lineage>
</organism>
<evidence type="ECO:0000259" key="20">
    <source>
        <dbReference type="Pfam" id="PF00852"/>
    </source>
</evidence>
<evidence type="ECO:0000256" key="3">
    <source>
        <dbReference type="ARBA" id="ARBA00008919"/>
    </source>
</evidence>
<evidence type="ECO:0000256" key="6">
    <source>
        <dbReference type="ARBA" id="ARBA00022692"/>
    </source>
</evidence>
<evidence type="ECO:0000256" key="10">
    <source>
        <dbReference type="ARBA" id="ARBA00023098"/>
    </source>
</evidence>
<evidence type="ECO:0000256" key="14">
    <source>
        <dbReference type="ARBA" id="ARBA00036052"/>
    </source>
</evidence>
<comment type="similarity">
    <text evidence="3 19">Belongs to the glycosyltransferase 10 family.</text>
</comment>
<evidence type="ECO:0000256" key="8">
    <source>
        <dbReference type="ARBA" id="ARBA00022989"/>
    </source>
</evidence>
<comment type="catalytic activity">
    <reaction evidence="13">
        <text>a beta-D-galactosyl-(1-&gt;4)-N-acetyl-beta-D-glucosaminyl derivative + GDP-beta-L-fucose = a beta-D-galactosyl-(1-&gt;4)-[alpha-L-fucosyl-(1-&gt;3)]-N-acetyl-beta-D-glucosaminyl derivative + GDP + H(+)</text>
        <dbReference type="Rhea" id="RHEA:14257"/>
        <dbReference type="ChEBI" id="CHEBI:15378"/>
        <dbReference type="ChEBI" id="CHEBI:57273"/>
        <dbReference type="ChEBI" id="CHEBI:58189"/>
        <dbReference type="ChEBI" id="CHEBI:133507"/>
        <dbReference type="ChEBI" id="CHEBI:137941"/>
        <dbReference type="EC" id="2.4.1.152"/>
    </reaction>
    <physiologicalReaction direction="left-to-right" evidence="13">
        <dbReference type="Rhea" id="RHEA:14258"/>
    </physiologicalReaction>
</comment>